<dbReference type="EMBL" id="UZAL01001496">
    <property type="protein sequence ID" value="VDO77596.1"/>
    <property type="molecule type" value="Genomic_DNA"/>
</dbReference>
<name>A0A3P7XSL4_9TREM</name>
<organism evidence="1 2">
    <name type="scientific">Schistosoma mattheei</name>
    <dbReference type="NCBI Taxonomy" id="31246"/>
    <lineage>
        <taxon>Eukaryota</taxon>
        <taxon>Metazoa</taxon>
        <taxon>Spiralia</taxon>
        <taxon>Lophotrochozoa</taxon>
        <taxon>Platyhelminthes</taxon>
        <taxon>Trematoda</taxon>
        <taxon>Digenea</taxon>
        <taxon>Strigeidida</taxon>
        <taxon>Schistosomatoidea</taxon>
        <taxon>Schistosomatidae</taxon>
        <taxon>Schistosoma</taxon>
    </lineage>
</organism>
<protein>
    <submittedName>
        <fullName evidence="1">Uncharacterized protein</fullName>
    </submittedName>
</protein>
<accession>A0A3P7XSL4</accession>
<gene>
    <name evidence="1" type="ORF">SMTD_LOCUS1362</name>
</gene>
<sequence length="85" mass="9716">MEVHCATISIRREFDCTCFCSETGMCFKQTNICFLSSQSFGAASHIKAANISRPLYCRKSLRQASFSVLIRRLRSCSRVYLVRHS</sequence>
<dbReference type="Proteomes" id="UP000269396">
    <property type="component" value="Unassembled WGS sequence"/>
</dbReference>
<keyword evidence="2" id="KW-1185">Reference proteome</keyword>
<proteinExistence type="predicted"/>
<evidence type="ECO:0000313" key="1">
    <source>
        <dbReference type="EMBL" id="VDO77596.1"/>
    </source>
</evidence>
<evidence type="ECO:0000313" key="2">
    <source>
        <dbReference type="Proteomes" id="UP000269396"/>
    </source>
</evidence>
<reference evidence="1 2" key="1">
    <citation type="submission" date="2018-11" db="EMBL/GenBank/DDBJ databases">
        <authorList>
            <consortium name="Pathogen Informatics"/>
        </authorList>
    </citation>
    <scope>NUCLEOTIDE SEQUENCE [LARGE SCALE GENOMIC DNA]</scope>
    <source>
        <strain>Denwood</strain>
        <strain evidence="2">Zambia</strain>
    </source>
</reference>
<dbReference type="AlphaFoldDB" id="A0A3P7XSL4"/>